<dbReference type="Proteomes" id="UP000501346">
    <property type="component" value="Chromosome SeXV-SeVIII"/>
</dbReference>
<feature type="compositionally biased region" description="Polar residues" evidence="7">
    <location>
        <begin position="419"/>
        <end position="433"/>
    </location>
</feature>
<dbReference type="GO" id="GO:0005737">
    <property type="term" value="C:cytoplasm"/>
    <property type="evidence" value="ECO:0007669"/>
    <property type="project" value="UniProtKB-SubCell"/>
</dbReference>
<evidence type="ECO:0000313" key="9">
    <source>
        <dbReference type="Proteomes" id="UP000501346"/>
    </source>
</evidence>
<feature type="compositionally biased region" description="Polar residues" evidence="7">
    <location>
        <begin position="498"/>
        <end position="513"/>
    </location>
</feature>
<feature type="region of interest" description="Disordered" evidence="7">
    <location>
        <begin position="161"/>
        <end position="184"/>
    </location>
</feature>
<protein>
    <recommendedName>
        <fullName evidence="3 6">Topoisomerase I damage affected protein 11</fullName>
    </recommendedName>
</protein>
<feature type="compositionally biased region" description="Basic and acidic residues" evidence="7">
    <location>
        <begin position="464"/>
        <end position="480"/>
    </location>
</feature>
<evidence type="ECO:0000256" key="4">
    <source>
        <dbReference type="ARBA" id="ARBA00022490"/>
    </source>
</evidence>
<accession>A0A6C1EHA6</accession>
<keyword evidence="4 6" id="KW-0963">Cytoplasm</keyword>
<evidence type="ECO:0000256" key="2">
    <source>
        <dbReference type="ARBA" id="ARBA00008382"/>
    </source>
</evidence>
<sequence>MNLPVSENISLGTNMNKFDEFIESNEKDLETDTSTRSSIASMSPVVKPGPKIHPAGHNGYKPEHHRTSSAGSMHSQRLMTPTRLNEQDHPLQTKPGARRVVTRHSSVSMPNAIGKRRSLIQPMVVPTTPESQSNISFGNPLTYSDGSHGIPVESTTLLSSEQAMGGSLRHSRNGSSQSVNSLATPSMPTIGADVSALLQALATKELELLECKQKVEGLKKQTQYEEQTYSRRARELQELKQQVSKHLDPSQNTPVKDRNFSPALQNIPMESRFENGGNGSFTNSARPRQDKISPNAKQSGSVSPQGVQDTHPGSSSADLSKQSLWSKPLALFNQFDQIIQHEIERTLNWDEKSPGPPEPQQPPSTGNHDSTVRHHISEPSETDQEASSQGSVSRSLWSFVSDVKAGLLGIEEENDSDVTNDNRNGLVNKSGRQYEQKQCIPKVSDWSQPEESGDDSSLGMKKFKTIDKFKTADDDREHRAQARKRKTGTNKLQFVGDNYTNDTREGSPSTQNPVEMANL</sequence>
<dbReference type="AlphaFoldDB" id="A0A6C1EHA6"/>
<comment type="subcellular location">
    <subcellularLocation>
        <location evidence="1 6">Cytoplasm</location>
    </subcellularLocation>
</comment>
<dbReference type="OrthoDB" id="4036304at2759"/>
<feature type="region of interest" description="Disordered" evidence="7">
    <location>
        <begin position="23"/>
        <end position="73"/>
    </location>
</feature>
<dbReference type="EMBL" id="CP049012">
    <property type="protein sequence ID" value="QID88140.1"/>
    <property type="molecule type" value="Genomic_DNA"/>
</dbReference>
<feature type="compositionally biased region" description="Polar residues" evidence="7">
    <location>
        <begin position="385"/>
        <end position="394"/>
    </location>
</feature>
<evidence type="ECO:0000256" key="6">
    <source>
        <dbReference type="RuleBase" id="RU362140"/>
    </source>
</evidence>
<gene>
    <name evidence="8" type="primary">TDA11_2</name>
    <name evidence="6" type="synonym">TDA11</name>
    <name evidence="8" type="ORF">GRS66_010847</name>
</gene>
<feature type="compositionally biased region" description="Polar residues" evidence="7">
    <location>
        <begin position="173"/>
        <end position="184"/>
    </location>
</feature>
<reference evidence="8 9" key="1">
    <citation type="journal article" date="2019" name="BMC Genomics">
        <title>Chromosome level assembly and comparative genome analysis confirm lager-brewing yeasts originated from a single hybridization.</title>
        <authorList>
            <person name="Salazar A.N."/>
            <person name="Gorter de Vries A.R."/>
            <person name="van den Broek M."/>
            <person name="Brouwers N."/>
            <person name="de la Torre Cortes P."/>
            <person name="Kuijpers N.G.A."/>
            <person name="Daran J.G."/>
            <person name="Abeel T."/>
        </authorList>
    </citation>
    <scope>NUCLEOTIDE SEQUENCE [LARGE SCALE GENOMIC DNA]</scope>
    <source>
        <strain evidence="8 9">CBS 1483</strain>
    </source>
</reference>
<feature type="region of interest" description="Disordered" evidence="7">
    <location>
        <begin position="415"/>
        <end position="519"/>
    </location>
</feature>
<keyword evidence="9" id="KW-1185">Reference proteome</keyword>
<dbReference type="GO" id="GO:0016853">
    <property type="term" value="F:isomerase activity"/>
    <property type="evidence" value="ECO:0007669"/>
    <property type="project" value="UniProtKB-KW"/>
</dbReference>
<evidence type="ECO:0000313" key="8">
    <source>
        <dbReference type="EMBL" id="QID88140.1"/>
    </source>
</evidence>
<keyword evidence="5" id="KW-0175">Coiled coil</keyword>
<evidence type="ECO:0000256" key="3">
    <source>
        <dbReference type="ARBA" id="ARBA00014140"/>
    </source>
</evidence>
<name>A0A6C1EHA6_SACPS</name>
<proteinExistence type="inferred from homology"/>
<evidence type="ECO:0000256" key="5">
    <source>
        <dbReference type="ARBA" id="ARBA00023054"/>
    </source>
</evidence>
<comment type="similarity">
    <text evidence="2 6">Belongs to the TDA11 family.</text>
</comment>
<evidence type="ECO:0000256" key="7">
    <source>
        <dbReference type="SAM" id="MobiDB-lite"/>
    </source>
</evidence>
<feature type="compositionally biased region" description="Polar residues" evidence="7">
    <location>
        <begin position="32"/>
        <end position="41"/>
    </location>
</feature>
<keyword evidence="8" id="KW-0413">Isomerase</keyword>
<feature type="region of interest" description="Disordered" evidence="7">
    <location>
        <begin position="349"/>
        <end position="394"/>
    </location>
</feature>
<feature type="compositionally biased region" description="Polar residues" evidence="7">
    <location>
        <begin position="295"/>
        <end position="320"/>
    </location>
</feature>
<organism evidence="8 9">
    <name type="scientific">Saccharomyces pastorianus</name>
    <name type="common">Lager yeast</name>
    <name type="synonym">Saccharomyces cerevisiae x Saccharomyces eubayanus</name>
    <dbReference type="NCBI Taxonomy" id="27292"/>
    <lineage>
        <taxon>Eukaryota</taxon>
        <taxon>Fungi</taxon>
        <taxon>Dikarya</taxon>
        <taxon>Ascomycota</taxon>
        <taxon>Saccharomycotina</taxon>
        <taxon>Saccharomycetes</taxon>
        <taxon>Saccharomycetales</taxon>
        <taxon>Saccharomycetaceae</taxon>
        <taxon>Saccharomyces</taxon>
    </lineage>
</organism>
<feature type="region of interest" description="Disordered" evidence="7">
    <location>
        <begin position="240"/>
        <end position="320"/>
    </location>
</feature>
<evidence type="ECO:0000256" key="1">
    <source>
        <dbReference type="ARBA" id="ARBA00004496"/>
    </source>
</evidence>
<feature type="compositionally biased region" description="Polar residues" evidence="7">
    <location>
        <begin position="240"/>
        <end position="254"/>
    </location>
</feature>
<dbReference type="InterPro" id="IPR031388">
    <property type="entry name" value="Tda11"/>
</dbReference>
<dbReference type="Pfam" id="PF17084">
    <property type="entry name" value="TDA11"/>
    <property type="match status" value="1"/>
</dbReference>